<organism evidence="3">
    <name type="scientific">Ixodes ricinus</name>
    <name type="common">Common tick</name>
    <name type="synonym">Acarus ricinus</name>
    <dbReference type="NCBI Taxonomy" id="34613"/>
    <lineage>
        <taxon>Eukaryota</taxon>
        <taxon>Metazoa</taxon>
        <taxon>Ecdysozoa</taxon>
        <taxon>Arthropoda</taxon>
        <taxon>Chelicerata</taxon>
        <taxon>Arachnida</taxon>
        <taxon>Acari</taxon>
        <taxon>Parasitiformes</taxon>
        <taxon>Ixodida</taxon>
        <taxon>Ixodoidea</taxon>
        <taxon>Ixodidae</taxon>
        <taxon>Ixodinae</taxon>
        <taxon>Ixodes</taxon>
    </lineage>
</organism>
<dbReference type="EMBL" id="GEGO01007623">
    <property type="protein sequence ID" value="JAR87781.1"/>
    <property type="molecule type" value="Transcribed_RNA"/>
</dbReference>
<accession>A0A147BAJ4</accession>
<proteinExistence type="predicted"/>
<feature type="region of interest" description="Disordered" evidence="1">
    <location>
        <begin position="74"/>
        <end position="97"/>
    </location>
</feature>
<reference evidence="3" key="1">
    <citation type="journal article" date="2018" name="PLoS Negl. Trop. Dis.">
        <title>Sialome diversity of ticks revealed by RNAseq of single tick salivary glands.</title>
        <authorList>
            <person name="Perner J."/>
            <person name="Kropackova S."/>
            <person name="Kopacek P."/>
            <person name="Ribeiro J.M."/>
        </authorList>
    </citation>
    <scope>NUCLEOTIDE SEQUENCE</scope>
    <source>
        <strain evidence="3">Siblings of single egg batch collected in Ceske Budejovice</strain>
        <tissue evidence="3">Salivary glands</tissue>
    </source>
</reference>
<protein>
    <recommendedName>
        <fullName evidence="4">Secreted protein</fullName>
    </recommendedName>
</protein>
<feature type="signal peptide" evidence="2">
    <location>
        <begin position="1"/>
        <end position="15"/>
    </location>
</feature>
<dbReference type="AlphaFoldDB" id="A0A147BAJ4"/>
<evidence type="ECO:0000256" key="1">
    <source>
        <dbReference type="SAM" id="MobiDB-lite"/>
    </source>
</evidence>
<evidence type="ECO:0000256" key="2">
    <source>
        <dbReference type="SAM" id="SignalP"/>
    </source>
</evidence>
<sequence length="113" mass="12123">MVWLCGLCTVHMLCACNPIGRLVTRLRIGLRRTWRQPWCACCPGSLSSLCVSCSATDCCTGRLASVAFRGGPARTCPGSWRSRTSASSSRTGRCSSAPRTLALPSWLSSSVRP</sequence>
<name>A0A147BAJ4_IXORI</name>
<evidence type="ECO:0000313" key="3">
    <source>
        <dbReference type="EMBL" id="JAR87781.1"/>
    </source>
</evidence>
<evidence type="ECO:0008006" key="4">
    <source>
        <dbReference type="Google" id="ProtNLM"/>
    </source>
</evidence>
<feature type="compositionally biased region" description="Low complexity" evidence="1">
    <location>
        <begin position="78"/>
        <end position="97"/>
    </location>
</feature>
<feature type="chain" id="PRO_5013198469" description="Secreted protein" evidence="2">
    <location>
        <begin position="16"/>
        <end position="113"/>
    </location>
</feature>
<keyword evidence="2" id="KW-0732">Signal</keyword>